<protein>
    <submittedName>
        <fullName evidence="1">LPS biosynthesis protein WbpG</fullName>
    </submittedName>
</protein>
<organism evidence="1 2">
    <name type="scientific">Noviherbaspirillum aridicola</name>
    <dbReference type="NCBI Taxonomy" id="2849687"/>
    <lineage>
        <taxon>Bacteria</taxon>
        <taxon>Pseudomonadati</taxon>
        <taxon>Pseudomonadota</taxon>
        <taxon>Betaproteobacteria</taxon>
        <taxon>Burkholderiales</taxon>
        <taxon>Oxalobacteraceae</taxon>
        <taxon>Noviherbaspirillum</taxon>
    </lineage>
</organism>
<evidence type="ECO:0000313" key="1">
    <source>
        <dbReference type="EMBL" id="GIZ51308.1"/>
    </source>
</evidence>
<evidence type="ECO:0000313" key="2">
    <source>
        <dbReference type="Proteomes" id="UP000887222"/>
    </source>
</evidence>
<dbReference type="Gene3D" id="3.40.50.620">
    <property type="entry name" value="HUPs"/>
    <property type="match status" value="1"/>
</dbReference>
<comment type="caution">
    <text evidence="1">The sequence shown here is derived from an EMBL/GenBank/DDBJ whole genome shotgun (WGS) entry which is preliminary data.</text>
</comment>
<dbReference type="NCBIfam" id="TIGR03573">
    <property type="entry name" value="WbuX"/>
    <property type="match status" value="1"/>
</dbReference>
<dbReference type="Proteomes" id="UP000887222">
    <property type="component" value="Unassembled WGS sequence"/>
</dbReference>
<sequence length="361" mass="42268">MDSHAADIQFDEQGRCNYCTSMLARLAEYQPTDPAVLDRRLKAFVETVRTSGHGRRYDCIVGVSGGADSAYALYLARQHGLRPLAVHMDNGWNSELAVNNIENLVRKLGVDLYTHVVEWREYRGLQQAFFDADVIDVELLYDNAMLAVNYNLARRYGIRYILSGSNTTTEGMRVPRNYNWNKFDRKNILDIARRDGMKVRSLPTIGVKRYVWDRLVRRIQWVPFLDFIDYNKQRCIDTLVEAVGYRPYPYKHYESIFTRFYQGFLLPSKFGVDKRRLHFSSLICSGQMSRERAKELLDHSPYPDPDDLQQDIEYFLKKMGWSENDLEAYLARPERPHDQFATEAPLYNRLLQLQKKYLAGR</sequence>
<dbReference type="EMBL" id="BPMK01000005">
    <property type="protein sequence ID" value="GIZ51308.1"/>
    <property type="molecule type" value="Genomic_DNA"/>
</dbReference>
<name>A0ABQ4Q295_9BURK</name>
<reference evidence="1 2" key="1">
    <citation type="journal article" date="2022" name="Int. J. Syst. Evol. Microbiol.">
        <title>Noviherbaspirillum aridicola sp. nov., isolated from an arid soil in Pakistan.</title>
        <authorList>
            <person name="Khan I.U."/>
            <person name="Saqib M."/>
            <person name="Amin A."/>
            <person name="Hussain F."/>
            <person name="Li L."/>
            <person name="Liu Y.H."/>
            <person name="Fang B.Z."/>
            <person name="Ahmed I."/>
            <person name="Li W.J."/>
        </authorList>
    </citation>
    <scope>NUCLEOTIDE SEQUENCE [LARGE SCALE GENOMIC DNA]</scope>
    <source>
        <strain evidence="1 2">NCCP-691</strain>
    </source>
</reference>
<accession>A0ABQ4Q295</accession>
<gene>
    <name evidence="1" type="primary">wbpG</name>
    <name evidence="1" type="ORF">NCCP691_13220</name>
</gene>
<keyword evidence="2" id="KW-1185">Reference proteome</keyword>
<dbReference type="InterPro" id="IPR014729">
    <property type="entry name" value="Rossmann-like_a/b/a_fold"/>
</dbReference>
<proteinExistence type="predicted"/>
<dbReference type="InterPro" id="IPR020022">
    <property type="entry name" value="N-acetyl_sugar_amidoTrfase"/>
</dbReference>
<dbReference type="SUPFAM" id="SSF52402">
    <property type="entry name" value="Adenine nucleotide alpha hydrolases-like"/>
    <property type="match status" value="1"/>
</dbReference>